<accession>A0A0D2CH88</accession>
<sequence length="243" mass="27119">MASIVPAMKRQLYRNVAQTARATSRQFATTTRLLRQGPGTGENFEQANDPAARKVTPNVSKTNELPVEARGNRDAPLQEMVSEGEKARIMQAPNREKPWSRSQMPRELAMTGPRFEQTIMETQPRPFAAIELIHKQPVRWVKDKSVACDGGGGPLGHPRIFINLDKPQVCWCTYCGLPYAKEEHKKYLESLPSTSYPLAPTGDPAQVQMPATPSQKGEIQGHYPLLKGEHEAESVGKESFEQR</sequence>
<dbReference type="AlphaFoldDB" id="A0A0D2CH88"/>
<feature type="domain" description="Zinc finger CHCC-type" evidence="2">
    <location>
        <begin position="144"/>
        <end position="179"/>
    </location>
</feature>
<dbReference type="STRING" id="569365.A0A0D2CH88"/>
<gene>
    <name evidence="3" type="ORF">PV07_05313</name>
</gene>
<dbReference type="GO" id="GO:0006120">
    <property type="term" value="P:mitochondrial electron transport, NADH to ubiquinone"/>
    <property type="evidence" value="ECO:0007669"/>
    <property type="project" value="TreeGrafter"/>
</dbReference>
<organism evidence="3 4">
    <name type="scientific">Cladophialophora immunda</name>
    <dbReference type="NCBI Taxonomy" id="569365"/>
    <lineage>
        <taxon>Eukaryota</taxon>
        <taxon>Fungi</taxon>
        <taxon>Dikarya</taxon>
        <taxon>Ascomycota</taxon>
        <taxon>Pezizomycotina</taxon>
        <taxon>Eurotiomycetes</taxon>
        <taxon>Chaetothyriomycetidae</taxon>
        <taxon>Chaetothyriales</taxon>
        <taxon>Herpotrichiellaceae</taxon>
        <taxon>Cladophialophora</taxon>
    </lineage>
</organism>
<name>A0A0D2CH88_9EURO</name>
<dbReference type="Pfam" id="PF10276">
    <property type="entry name" value="zf-CHCC"/>
    <property type="match status" value="1"/>
</dbReference>
<dbReference type="RefSeq" id="XP_016249716.1">
    <property type="nucleotide sequence ID" value="XM_016392197.1"/>
</dbReference>
<evidence type="ECO:0000256" key="1">
    <source>
        <dbReference type="SAM" id="MobiDB-lite"/>
    </source>
</evidence>
<dbReference type="InterPro" id="IPR019401">
    <property type="entry name" value="Znf_CHCC"/>
</dbReference>
<dbReference type="GO" id="GO:0005739">
    <property type="term" value="C:mitochondrion"/>
    <property type="evidence" value="ECO:0007669"/>
    <property type="project" value="GOC"/>
</dbReference>
<evidence type="ECO:0000313" key="3">
    <source>
        <dbReference type="EMBL" id="KIW29500.1"/>
    </source>
</evidence>
<feature type="region of interest" description="Disordered" evidence="1">
    <location>
        <begin position="197"/>
        <end position="243"/>
    </location>
</feature>
<dbReference type="Proteomes" id="UP000054466">
    <property type="component" value="Unassembled WGS sequence"/>
</dbReference>
<protein>
    <recommendedName>
        <fullName evidence="2">Zinc finger CHCC-type domain-containing protein</fullName>
    </recommendedName>
</protein>
<dbReference type="PANTHER" id="PTHR13156">
    <property type="entry name" value="NADH-UBIQUINONE OXIDOREDUCTASE 13 KD-A SUBUNIT"/>
    <property type="match status" value="1"/>
</dbReference>
<dbReference type="PANTHER" id="PTHR13156:SF0">
    <property type="entry name" value="NADH DEHYDROGENASE [UBIQUINONE] IRON-SULFUR PROTEIN 6, MITOCHONDRIAL"/>
    <property type="match status" value="1"/>
</dbReference>
<evidence type="ECO:0000313" key="4">
    <source>
        <dbReference type="Proteomes" id="UP000054466"/>
    </source>
</evidence>
<dbReference type="EMBL" id="KN847042">
    <property type="protein sequence ID" value="KIW29500.1"/>
    <property type="molecule type" value="Genomic_DNA"/>
</dbReference>
<dbReference type="HOGENOM" id="CLU_083053_0_0_1"/>
<dbReference type="Gene3D" id="2.60.260.40">
    <property type="entry name" value="q5lls5 like domains"/>
    <property type="match status" value="1"/>
</dbReference>
<feature type="compositionally biased region" description="Basic and acidic residues" evidence="1">
    <location>
        <begin position="227"/>
        <end position="243"/>
    </location>
</feature>
<proteinExistence type="predicted"/>
<dbReference type="FunFam" id="2.60.260.40:FF:000003">
    <property type="entry name" value="NADH dehydrogenase [ubiquinone] iron-sulfur protein 6, mitochondrial"/>
    <property type="match status" value="1"/>
</dbReference>
<evidence type="ECO:0000259" key="2">
    <source>
        <dbReference type="Pfam" id="PF10276"/>
    </source>
</evidence>
<dbReference type="VEuPathDB" id="FungiDB:PV07_05313"/>
<dbReference type="OrthoDB" id="307899at2759"/>
<keyword evidence="4" id="KW-1185">Reference proteome</keyword>
<reference evidence="3 4" key="1">
    <citation type="submission" date="2015-01" db="EMBL/GenBank/DDBJ databases">
        <title>The Genome Sequence of Cladophialophora immunda CBS83496.</title>
        <authorList>
            <consortium name="The Broad Institute Genomics Platform"/>
            <person name="Cuomo C."/>
            <person name="de Hoog S."/>
            <person name="Gorbushina A."/>
            <person name="Stielow B."/>
            <person name="Teixiera M."/>
            <person name="Abouelleil A."/>
            <person name="Chapman S.B."/>
            <person name="Priest M."/>
            <person name="Young S.K."/>
            <person name="Wortman J."/>
            <person name="Nusbaum C."/>
            <person name="Birren B."/>
        </authorList>
    </citation>
    <scope>NUCLEOTIDE SEQUENCE [LARGE SCALE GENOMIC DNA]</scope>
    <source>
        <strain evidence="3 4">CBS 83496</strain>
    </source>
</reference>
<dbReference type="GeneID" id="27344507"/>